<protein>
    <recommendedName>
        <fullName evidence="2">non-specific serine/threonine protein kinase</fullName>
        <ecNumber evidence="2">2.7.11.1</ecNumber>
    </recommendedName>
</protein>
<dbReference type="Pfam" id="PF07714">
    <property type="entry name" value="PK_Tyr_Ser-Thr"/>
    <property type="match status" value="1"/>
</dbReference>
<dbReference type="FunFam" id="1.10.510.10:FF:000060">
    <property type="entry name" value="G-type lectin S-receptor-like serine/threonine-protein kinase"/>
    <property type="match status" value="1"/>
</dbReference>
<dbReference type="PANTHER" id="PTHR27002:SF1087">
    <property type="entry name" value="PROTEIN KINASE DOMAIN-CONTAINING PROTEIN"/>
    <property type="match status" value="1"/>
</dbReference>
<dbReference type="InterPro" id="IPR001245">
    <property type="entry name" value="Ser-Thr/Tyr_kinase_cat_dom"/>
</dbReference>
<evidence type="ECO:0000256" key="9">
    <source>
        <dbReference type="ARBA" id="ARBA00022840"/>
    </source>
</evidence>
<dbReference type="AlphaFoldDB" id="A0A2P6Q8G0"/>
<evidence type="ECO:0000256" key="5">
    <source>
        <dbReference type="ARBA" id="ARBA00022679"/>
    </source>
</evidence>
<dbReference type="Gene3D" id="2.90.10.10">
    <property type="entry name" value="Bulb-type lectin domain"/>
    <property type="match status" value="1"/>
</dbReference>
<evidence type="ECO:0000256" key="4">
    <source>
        <dbReference type="ARBA" id="ARBA00022527"/>
    </source>
</evidence>
<keyword evidence="14" id="KW-0472">Membrane</keyword>
<feature type="domain" description="Protein kinase" evidence="15">
    <location>
        <begin position="763"/>
        <end position="1039"/>
    </location>
</feature>
<keyword evidence="6" id="KW-0732">Signal</keyword>
<evidence type="ECO:0000259" key="15">
    <source>
        <dbReference type="PROSITE" id="PS50011"/>
    </source>
</evidence>
<feature type="domain" description="Bulb-type lectin" evidence="16">
    <location>
        <begin position="312"/>
        <end position="434"/>
    </location>
</feature>
<dbReference type="EMBL" id="PDCK01000043">
    <property type="protein sequence ID" value="PRQ30466.1"/>
    <property type="molecule type" value="Genomic_DNA"/>
</dbReference>
<evidence type="ECO:0000256" key="13">
    <source>
        <dbReference type="ARBA" id="ARBA00048679"/>
    </source>
</evidence>
<keyword evidence="14" id="KW-1133">Transmembrane helix</keyword>
<dbReference type="OMA" id="HATITVM"/>
<keyword evidence="9" id="KW-0067">ATP-binding</keyword>
<dbReference type="SUPFAM" id="SSF51110">
    <property type="entry name" value="alpha-D-mannose-specific plant lectins"/>
    <property type="match status" value="1"/>
</dbReference>
<evidence type="ECO:0000256" key="7">
    <source>
        <dbReference type="ARBA" id="ARBA00022741"/>
    </source>
</evidence>
<evidence type="ECO:0000256" key="2">
    <source>
        <dbReference type="ARBA" id="ARBA00012513"/>
    </source>
</evidence>
<dbReference type="Proteomes" id="UP000238479">
    <property type="component" value="Chromosome 5"/>
</dbReference>
<dbReference type="InterPro" id="IPR008271">
    <property type="entry name" value="Ser/Thr_kinase_AS"/>
</dbReference>
<organism evidence="18 19">
    <name type="scientific">Rosa chinensis</name>
    <name type="common">China rose</name>
    <dbReference type="NCBI Taxonomy" id="74649"/>
    <lineage>
        <taxon>Eukaryota</taxon>
        <taxon>Viridiplantae</taxon>
        <taxon>Streptophyta</taxon>
        <taxon>Embryophyta</taxon>
        <taxon>Tracheophyta</taxon>
        <taxon>Spermatophyta</taxon>
        <taxon>Magnoliopsida</taxon>
        <taxon>eudicotyledons</taxon>
        <taxon>Gunneridae</taxon>
        <taxon>Pentapetalae</taxon>
        <taxon>rosids</taxon>
        <taxon>fabids</taxon>
        <taxon>Rosales</taxon>
        <taxon>Rosaceae</taxon>
        <taxon>Rosoideae</taxon>
        <taxon>Rosoideae incertae sedis</taxon>
        <taxon>Rosa</taxon>
    </lineage>
</organism>
<sequence length="1080" mass="122239">MRDNFSAENKLGEGGFGPVYKVRYKLVQLFGYCIYGEERMLIYEYMPNKSLDYISFDSSRCMLQDWKKRFNIIEGIAQGLLYLHKHSRSKVIHRDLKASNILLDENMYPKISDFGTARMFTRHEVQAITRRVVGTFFGVLMLEIISGRKNNSFHTAHRAPNLVGYAWELWQEDAGLELMDATLTDSCVENQFLRCIHVGLPCVEEDAELRPTMSDAISMLTNESFCLYLYQQDQHLFQWVNWVEAQKRVSRIFCFFGCTVQRSKKNFQHRFYHLDFGGVLCGFGDLAFMAGGVDLICLVFMWSLWSICDGATNTLKPGESLNSSSLLVSANGKFTLNFRVYEHEANLSYLVIKWNASHNYAWVANRETPILYPFGVLTLDRNYTLKITDRDGDAVVLYSADSETISGDAVATLMDDGNFVLQEVSDDGSVKRDLWQGFDYPGDVLLPGMKLGVNRSNGHNWSLSCWLTEKSAVPGPFTLEWDPDGHELKIKRRGVVYWSSGVFRDGNFENIKQKRFSFSVVSKKNEDYFSYTALDENAVSEWMLTTIGRLQDFDESIDIAKADSCYGYNTDGGCQIWDQPTKCRRYGDVFEQENGYFNPTDSSGSTATSTSDPNTSLTISDCKAACWADCNCRGFIFLFVNQTGCRYWTGNLKFIADSAGYSSSVVYFLTTKSDSSSHKWIWIGATIGTSVFLMAVCIICCLLRRRKLSLFGKNKAKIDEKDLLDLRGSDISTDVHGIQNDGSMGHDLRAFSYESIMAATDCFSLQNKLGEGGFGPVYKGKLSEGREVAIKRLSRGSVQGTLEFKNELILISELQHTNLVQLLGYCIHGVERMLIYEYLSNKSLDYILFDSTRGMLLDWKKRFNIIEGIAQGLIYLHKYSRLKVIHRDLKASNILLDEDMNPKISDFGLARIFTVNEVEANTNRIVGTYGYMSPEYAMEGIFSGKSDVFSFGVLMLEIISGRRNNSFHNAHRSLNLVGYTWELWKEGAGLDLMDPRLSDSCNRDQLLRCIHVGLLCVEEDAEHRPTMSDAISLLTNESLPLPTPTKPAFFPVRRVAEVDGSGNRSEISSNDLSNSFVIGR</sequence>
<keyword evidence="10" id="KW-1015">Disulfide bond</keyword>
<dbReference type="Pfam" id="PF01453">
    <property type="entry name" value="B_lectin"/>
    <property type="match status" value="1"/>
</dbReference>
<dbReference type="GO" id="GO:0005524">
    <property type="term" value="F:ATP binding"/>
    <property type="evidence" value="ECO:0007669"/>
    <property type="project" value="UniProtKB-KW"/>
</dbReference>
<dbReference type="STRING" id="74649.A0A2P6Q8G0"/>
<dbReference type="InterPro" id="IPR003609">
    <property type="entry name" value="Pan_app"/>
</dbReference>
<reference evidence="18 19" key="1">
    <citation type="journal article" date="2018" name="Nat. Genet.">
        <title>The Rosa genome provides new insights in the design of modern roses.</title>
        <authorList>
            <person name="Bendahmane M."/>
        </authorList>
    </citation>
    <scope>NUCLEOTIDE SEQUENCE [LARGE SCALE GENOMIC DNA]</scope>
    <source>
        <strain evidence="19">cv. Old Blush</strain>
    </source>
</reference>
<evidence type="ECO:0000256" key="10">
    <source>
        <dbReference type="ARBA" id="ARBA00023157"/>
    </source>
</evidence>
<feature type="domain" description="Protein kinase" evidence="15">
    <location>
        <begin position="1"/>
        <end position="225"/>
    </location>
</feature>
<dbReference type="PROSITE" id="PS50011">
    <property type="entry name" value="PROTEIN_KINASE_DOM"/>
    <property type="match status" value="2"/>
</dbReference>
<keyword evidence="19" id="KW-1185">Reference proteome</keyword>
<dbReference type="Pfam" id="PF00069">
    <property type="entry name" value="Pkinase"/>
    <property type="match status" value="1"/>
</dbReference>
<dbReference type="Gene3D" id="1.10.510.10">
    <property type="entry name" value="Transferase(Phosphotransferase) domain 1"/>
    <property type="match status" value="2"/>
</dbReference>
<gene>
    <name evidence="18" type="ORF">RchiOBHm_Chr5g0024971</name>
</gene>
<name>A0A2P6Q8G0_ROSCH</name>
<keyword evidence="3" id="KW-1003">Cell membrane</keyword>
<comment type="catalytic activity">
    <reaction evidence="12">
        <text>L-threonyl-[protein] + ATP = O-phospho-L-threonyl-[protein] + ADP + H(+)</text>
        <dbReference type="Rhea" id="RHEA:46608"/>
        <dbReference type="Rhea" id="RHEA-COMP:11060"/>
        <dbReference type="Rhea" id="RHEA-COMP:11605"/>
        <dbReference type="ChEBI" id="CHEBI:15378"/>
        <dbReference type="ChEBI" id="CHEBI:30013"/>
        <dbReference type="ChEBI" id="CHEBI:30616"/>
        <dbReference type="ChEBI" id="CHEBI:61977"/>
        <dbReference type="ChEBI" id="CHEBI:456216"/>
        <dbReference type="EC" id="2.7.11.1"/>
    </reaction>
</comment>
<dbReference type="PANTHER" id="PTHR27002">
    <property type="entry name" value="RECEPTOR-LIKE SERINE/THREONINE-PROTEIN KINASE SD1-8"/>
    <property type="match status" value="1"/>
</dbReference>
<dbReference type="FunFam" id="1.10.510.10:FF:001019">
    <property type="entry name" value="G-type lectin S-receptor-like serine/threonine-protein kinase B120"/>
    <property type="match status" value="1"/>
</dbReference>
<dbReference type="InterPro" id="IPR001480">
    <property type="entry name" value="Bulb-type_lectin_dom"/>
</dbReference>
<evidence type="ECO:0000256" key="11">
    <source>
        <dbReference type="ARBA" id="ARBA00023180"/>
    </source>
</evidence>
<dbReference type="EC" id="2.7.11.1" evidence="2"/>
<dbReference type="PROSITE" id="PS50948">
    <property type="entry name" value="PAN"/>
    <property type="match status" value="1"/>
</dbReference>
<evidence type="ECO:0000256" key="6">
    <source>
        <dbReference type="ARBA" id="ARBA00022729"/>
    </source>
</evidence>
<feature type="domain" description="Apple" evidence="17">
    <location>
        <begin position="583"/>
        <end position="672"/>
    </location>
</feature>
<dbReference type="InterPro" id="IPR000719">
    <property type="entry name" value="Prot_kinase_dom"/>
</dbReference>
<dbReference type="InterPro" id="IPR011009">
    <property type="entry name" value="Kinase-like_dom_sf"/>
</dbReference>
<evidence type="ECO:0000256" key="3">
    <source>
        <dbReference type="ARBA" id="ARBA00022475"/>
    </source>
</evidence>
<dbReference type="PROSITE" id="PS50927">
    <property type="entry name" value="BULB_LECTIN"/>
    <property type="match status" value="1"/>
</dbReference>
<dbReference type="Gramene" id="PRQ30466">
    <property type="protein sequence ID" value="PRQ30466"/>
    <property type="gene ID" value="RchiOBHm_Chr5g0024971"/>
</dbReference>
<dbReference type="InterPro" id="IPR036426">
    <property type="entry name" value="Bulb-type_lectin_dom_sf"/>
</dbReference>
<dbReference type="GO" id="GO:0004674">
    <property type="term" value="F:protein serine/threonine kinase activity"/>
    <property type="evidence" value="ECO:0007669"/>
    <property type="project" value="UniProtKB-KW"/>
</dbReference>
<evidence type="ECO:0000256" key="8">
    <source>
        <dbReference type="ARBA" id="ARBA00022777"/>
    </source>
</evidence>
<comment type="catalytic activity">
    <reaction evidence="13">
        <text>L-seryl-[protein] + ATP = O-phospho-L-seryl-[protein] + ADP + H(+)</text>
        <dbReference type="Rhea" id="RHEA:17989"/>
        <dbReference type="Rhea" id="RHEA-COMP:9863"/>
        <dbReference type="Rhea" id="RHEA-COMP:11604"/>
        <dbReference type="ChEBI" id="CHEBI:15378"/>
        <dbReference type="ChEBI" id="CHEBI:29999"/>
        <dbReference type="ChEBI" id="CHEBI:30616"/>
        <dbReference type="ChEBI" id="CHEBI:83421"/>
        <dbReference type="ChEBI" id="CHEBI:456216"/>
        <dbReference type="EC" id="2.7.11.1"/>
    </reaction>
</comment>
<dbReference type="Gene3D" id="3.30.200.20">
    <property type="entry name" value="Phosphorylase Kinase, domain 1"/>
    <property type="match status" value="1"/>
</dbReference>
<evidence type="ECO:0000259" key="16">
    <source>
        <dbReference type="PROSITE" id="PS50927"/>
    </source>
</evidence>
<dbReference type="FunFam" id="3.30.200.20:FF:000951">
    <property type="entry name" value="Uncharacterized protein"/>
    <property type="match status" value="1"/>
</dbReference>
<keyword evidence="5 18" id="KW-0808">Transferase</keyword>
<accession>A0A2P6Q8G0</accession>
<keyword evidence="7" id="KW-0547">Nucleotide-binding</keyword>
<feature type="transmembrane region" description="Helical" evidence="14">
    <location>
        <begin position="680"/>
        <end position="703"/>
    </location>
</feature>
<evidence type="ECO:0000256" key="14">
    <source>
        <dbReference type="SAM" id="Phobius"/>
    </source>
</evidence>
<evidence type="ECO:0000256" key="1">
    <source>
        <dbReference type="ARBA" id="ARBA00004251"/>
    </source>
</evidence>
<evidence type="ECO:0000313" key="19">
    <source>
        <dbReference type="Proteomes" id="UP000238479"/>
    </source>
</evidence>
<evidence type="ECO:0000259" key="17">
    <source>
        <dbReference type="PROSITE" id="PS50948"/>
    </source>
</evidence>
<comment type="caution">
    <text evidence="18">The sequence shown here is derived from an EMBL/GenBank/DDBJ whole genome shotgun (WGS) entry which is preliminary data.</text>
</comment>
<keyword evidence="8" id="KW-0418">Kinase</keyword>
<dbReference type="SUPFAM" id="SSF56112">
    <property type="entry name" value="Protein kinase-like (PK-like)"/>
    <property type="match status" value="2"/>
</dbReference>
<evidence type="ECO:0000313" key="18">
    <source>
        <dbReference type="EMBL" id="PRQ30466.1"/>
    </source>
</evidence>
<dbReference type="SMART" id="SM00108">
    <property type="entry name" value="B_lectin"/>
    <property type="match status" value="1"/>
</dbReference>
<dbReference type="GO" id="GO:0005886">
    <property type="term" value="C:plasma membrane"/>
    <property type="evidence" value="ECO:0007669"/>
    <property type="project" value="UniProtKB-SubCell"/>
</dbReference>
<proteinExistence type="predicted"/>
<keyword evidence="14" id="KW-0812">Transmembrane</keyword>
<dbReference type="Pfam" id="PF08276">
    <property type="entry name" value="PAN_2"/>
    <property type="match status" value="1"/>
</dbReference>
<keyword evidence="11" id="KW-0325">Glycoprotein</keyword>
<dbReference type="PROSITE" id="PS00108">
    <property type="entry name" value="PROTEIN_KINASE_ST"/>
    <property type="match status" value="2"/>
</dbReference>
<keyword evidence="4" id="KW-0723">Serine/threonine-protein kinase</keyword>
<dbReference type="CDD" id="cd14066">
    <property type="entry name" value="STKc_IRAK"/>
    <property type="match status" value="1"/>
</dbReference>
<dbReference type="SMART" id="SM00220">
    <property type="entry name" value="S_TKc"/>
    <property type="match status" value="1"/>
</dbReference>
<evidence type="ECO:0000256" key="12">
    <source>
        <dbReference type="ARBA" id="ARBA00047899"/>
    </source>
</evidence>
<comment type="subcellular location">
    <subcellularLocation>
        <location evidence="1">Cell membrane</location>
        <topology evidence="1">Single-pass type I membrane protein</topology>
    </subcellularLocation>
</comment>